<feature type="region of interest" description="Disordered" evidence="1">
    <location>
        <begin position="43"/>
        <end position="75"/>
    </location>
</feature>
<keyword evidence="3" id="KW-1185">Reference proteome</keyword>
<protein>
    <submittedName>
        <fullName evidence="2">Uncharacterized protein</fullName>
    </submittedName>
</protein>
<feature type="compositionally biased region" description="Basic and acidic residues" evidence="1">
    <location>
        <begin position="120"/>
        <end position="130"/>
    </location>
</feature>
<dbReference type="Proteomes" id="UP000823775">
    <property type="component" value="Unassembled WGS sequence"/>
</dbReference>
<proteinExistence type="predicted"/>
<evidence type="ECO:0000313" key="2">
    <source>
        <dbReference type="EMBL" id="MCD9644657.1"/>
    </source>
</evidence>
<sequence length="140" mass="15864">MAQLRQERIEEASDYFMHAPLGSGDIAQLVELRSCNWVVGNGEEDRNVPLKDSTETKMGCQERRGGRMGSWSGSSMDRTWTHLGWHSLKSEGEVQTRKGLRWIPRHPEMRKGVVIDEKLRGGENKHRSGDSRIGQPSNCC</sequence>
<evidence type="ECO:0000256" key="1">
    <source>
        <dbReference type="SAM" id="MobiDB-lite"/>
    </source>
</evidence>
<organism evidence="2 3">
    <name type="scientific">Datura stramonium</name>
    <name type="common">Jimsonweed</name>
    <name type="synonym">Common thornapple</name>
    <dbReference type="NCBI Taxonomy" id="4076"/>
    <lineage>
        <taxon>Eukaryota</taxon>
        <taxon>Viridiplantae</taxon>
        <taxon>Streptophyta</taxon>
        <taxon>Embryophyta</taxon>
        <taxon>Tracheophyta</taxon>
        <taxon>Spermatophyta</taxon>
        <taxon>Magnoliopsida</taxon>
        <taxon>eudicotyledons</taxon>
        <taxon>Gunneridae</taxon>
        <taxon>Pentapetalae</taxon>
        <taxon>asterids</taxon>
        <taxon>lamiids</taxon>
        <taxon>Solanales</taxon>
        <taxon>Solanaceae</taxon>
        <taxon>Solanoideae</taxon>
        <taxon>Datureae</taxon>
        <taxon>Datura</taxon>
    </lineage>
</organism>
<comment type="caution">
    <text evidence="2">The sequence shown here is derived from an EMBL/GenBank/DDBJ whole genome shotgun (WGS) entry which is preliminary data.</text>
</comment>
<dbReference type="EMBL" id="JACEIK010004221">
    <property type="protein sequence ID" value="MCD9644657.1"/>
    <property type="molecule type" value="Genomic_DNA"/>
</dbReference>
<accession>A0ABS8VCP3</accession>
<feature type="region of interest" description="Disordered" evidence="1">
    <location>
        <begin position="120"/>
        <end position="140"/>
    </location>
</feature>
<name>A0ABS8VCP3_DATST</name>
<reference evidence="2 3" key="1">
    <citation type="journal article" date="2021" name="BMC Genomics">
        <title>Datura genome reveals duplications of psychoactive alkaloid biosynthetic genes and high mutation rate following tissue culture.</title>
        <authorList>
            <person name="Rajewski A."/>
            <person name="Carter-House D."/>
            <person name="Stajich J."/>
            <person name="Litt A."/>
        </authorList>
    </citation>
    <scope>NUCLEOTIDE SEQUENCE [LARGE SCALE GENOMIC DNA]</scope>
    <source>
        <strain evidence="2">AR-01</strain>
    </source>
</reference>
<evidence type="ECO:0000313" key="3">
    <source>
        <dbReference type="Proteomes" id="UP000823775"/>
    </source>
</evidence>
<gene>
    <name evidence="2" type="ORF">HAX54_033060</name>
</gene>
<feature type="compositionally biased region" description="Basic and acidic residues" evidence="1">
    <location>
        <begin position="43"/>
        <end position="65"/>
    </location>
</feature>